<reference evidence="3 4" key="1">
    <citation type="journal article" date="2013" name="Curr. Biol.">
        <title>The Genome of the Foraminiferan Reticulomyxa filosa.</title>
        <authorList>
            <person name="Glockner G."/>
            <person name="Hulsmann N."/>
            <person name="Schleicher M."/>
            <person name="Noegel A.A."/>
            <person name="Eichinger L."/>
            <person name="Gallinger C."/>
            <person name="Pawlowski J."/>
            <person name="Sierra R."/>
            <person name="Euteneuer U."/>
            <person name="Pillet L."/>
            <person name="Moustafa A."/>
            <person name="Platzer M."/>
            <person name="Groth M."/>
            <person name="Szafranski K."/>
            <person name="Schliwa M."/>
        </authorList>
    </citation>
    <scope>NUCLEOTIDE SEQUENCE [LARGE SCALE GENOMIC DNA]</scope>
</reference>
<dbReference type="OrthoDB" id="267397at2759"/>
<evidence type="ECO:0000259" key="2">
    <source>
        <dbReference type="PROSITE" id="PS50030"/>
    </source>
</evidence>
<keyword evidence="4" id="KW-1185">Reference proteome</keyword>
<organism evidence="3 4">
    <name type="scientific">Reticulomyxa filosa</name>
    <dbReference type="NCBI Taxonomy" id="46433"/>
    <lineage>
        <taxon>Eukaryota</taxon>
        <taxon>Sar</taxon>
        <taxon>Rhizaria</taxon>
        <taxon>Retaria</taxon>
        <taxon>Foraminifera</taxon>
        <taxon>Monothalamids</taxon>
        <taxon>Reticulomyxidae</taxon>
        <taxon>Reticulomyxa</taxon>
    </lineage>
</organism>
<feature type="region of interest" description="Disordered" evidence="1">
    <location>
        <begin position="1"/>
        <end position="178"/>
    </location>
</feature>
<dbReference type="InterPro" id="IPR009060">
    <property type="entry name" value="UBA-like_sf"/>
</dbReference>
<name>X6NG21_RETFI</name>
<evidence type="ECO:0000313" key="4">
    <source>
        <dbReference type="Proteomes" id="UP000023152"/>
    </source>
</evidence>
<feature type="compositionally biased region" description="Basic and acidic residues" evidence="1">
    <location>
        <begin position="169"/>
        <end position="178"/>
    </location>
</feature>
<comment type="caution">
    <text evidence="3">The sequence shown here is derived from an EMBL/GenBank/DDBJ whole genome shotgun (WGS) entry which is preliminary data.</text>
</comment>
<feature type="compositionally biased region" description="Basic and acidic residues" evidence="1">
    <location>
        <begin position="248"/>
        <end position="268"/>
    </location>
</feature>
<dbReference type="Proteomes" id="UP000023152">
    <property type="component" value="Unassembled WGS sequence"/>
</dbReference>
<feature type="compositionally biased region" description="Basic and acidic residues" evidence="1">
    <location>
        <begin position="34"/>
        <end position="63"/>
    </location>
</feature>
<dbReference type="PROSITE" id="PS50030">
    <property type="entry name" value="UBA"/>
    <property type="match status" value="1"/>
</dbReference>
<gene>
    <name evidence="3" type="ORF">RFI_12435</name>
</gene>
<feature type="compositionally biased region" description="Acidic residues" evidence="1">
    <location>
        <begin position="157"/>
        <end position="168"/>
    </location>
</feature>
<evidence type="ECO:0000256" key="1">
    <source>
        <dbReference type="SAM" id="MobiDB-lite"/>
    </source>
</evidence>
<feature type="region of interest" description="Disordered" evidence="1">
    <location>
        <begin position="213"/>
        <end position="268"/>
    </location>
</feature>
<dbReference type="EMBL" id="ASPP01009011">
    <property type="protein sequence ID" value="ETO24719.1"/>
    <property type="molecule type" value="Genomic_DNA"/>
</dbReference>
<dbReference type="InterPro" id="IPR015940">
    <property type="entry name" value="UBA"/>
</dbReference>
<feature type="compositionally biased region" description="Basic and acidic residues" evidence="1">
    <location>
        <begin position="213"/>
        <end position="223"/>
    </location>
</feature>
<dbReference type="SUPFAM" id="SSF46934">
    <property type="entry name" value="UBA-like"/>
    <property type="match status" value="1"/>
</dbReference>
<feature type="compositionally biased region" description="Basic and acidic residues" evidence="1">
    <location>
        <begin position="112"/>
        <end position="121"/>
    </location>
</feature>
<sequence>DIINGGKGTLTRVKEGARPAQSFVVSSPRQKVLLPRDDPAWDDVFKEENEHNPNPDQFDKSLHNDFNNLDLGFSENQKDPNLQNKDEKQARQHWKSPSLDFFEWDAFGDNKVNNEPKEPKAPKAPNADLNESKLQEEQKKPPKNAEDEMEGIPVAEAEVEVEEEDFDVDFSKNDKDQPSKDKITFLFITKIVKNVQKADDALFDQLFDNDIFENSKKPEKPDKPAPAPPIDDLLQMENIDNILSPENNQDKQKKGAHEPRPSMHEEDLTKVFARELSTMRGMGFENNEINVVALQQAKGDVNLAIHFLVSQQQ</sequence>
<feature type="compositionally biased region" description="Basic and acidic residues" evidence="1">
    <location>
        <begin position="130"/>
        <end position="146"/>
    </location>
</feature>
<dbReference type="SMART" id="SM00165">
    <property type="entry name" value="UBA"/>
    <property type="match status" value="1"/>
</dbReference>
<protein>
    <submittedName>
        <fullName evidence="3">Variable membrane protein</fullName>
    </submittedName>
</protein>
<accession>X6NG21</accession>
<dbReference type="AlphaFoldDB" id="X6NG21"/>
<evidence type="ECO:0000313" key="3">
    <source>
        <dbReference type="EMBL" id="ETO24719.1"/>
    </source>
</evidence>
<feature type="domain" description="UBA" evidence="2">
    <location>
        <begin position="262"/>
        <end position="311"/>
    </location>
</feature>
<dbReference type="Gene3D" id="1.10.8.10">
    <property type="entry name" value="DNA helicase RuvA subunit, C-terminal domain"/>
    <property type="match status" value="1"/>
</dbReference>
<feature type="non-terminal residue" evidence="3">
    <location>
        <position position="1"/>
    </location>
</feature>
<proteinExistence type="predicted"/>